<protein>
    <submittedName>
        <fullName evidence="6">UDP-4-amino-4,6-dideoxy-N-acetyl-beta-L-altrosamine transaminase</fullName>
    </submittedName>
</protein>
<dbReference type="CDD" id="cd00616">
    <property type="entry name" value="AHBA_syn"/>
    <property type="match status" value="1"/>
</dbReference>
<dbReference type="AlphaFoldDB" id="A0A662Z818"/>
<dbReference type="OrthoDB" id="9804264at2"/>
<dbReference type="InterPro" id="IPR015424">
    <property type="entry name" value="PyrdxlP-dep_Trfase"/>
</dbReference>
<dbReference type="PIRSF" id="PIRSF000390">
    <property type="entry name" value="PLP_StrS"/>
    <property type="match status" value="1"/>
</dbReference>
<dbReference type="PANTHER" id="PTHR30244:SF34">
    <property type="entry name" value="DTDP-4-AMINO-4,6-DIDEOXYGALACTOSE TRANSAMINASE"/>
    <property type="match status" value="1"/>
</dbReference>
<dbReference type="Gene3D" id="3.40.640.10">
    <property type="entry name" value="Type I PLP-dependent aspartate aminotransferase-like (Major domain)"/>
    <property type="match status" value="1"/>
</dbReference>
<feature type="modified residue" description="N6-(pyridoxal phosphate)lysine" evidence="4">
    <location>
        <position position="188"/>
    </location>
</feature>
<evidence type="ECO:0000256" key="5">
    <source>
        <dbReference type="RuleBase" id="RU004508"/>
    </source>
</evidence>
<proteinExistence type="inferred from homology"/>
<accession>A0A662Z818</accession>
<evidence type="ECO:0000256" key="1">
    <source>
        <dbReference type="ARBA" id="ARBA00022898"/>
    </source>
</evidence>
<keyword evidence="7" id="KW-1185">Reference proteome</keyword>
<dbReference type="NCBIfam" id="TIGR03588">
    <property type="entry name" value="PseC"/>
    <property type="match status" value="1"/>
</dbReference>
<sequence length="386" mass="43800">MIPYSTQTIEDDDIDSVNSVLRSPYLTCGPAVSDFEEQTAAYVNASYAVAVNSCTSALHIAMLALGVKSSDRVFVSAISFVASANCARYLGAEVDFIDTDKYTGNLDVNHLEEMLIEAEKQNRLPKVVVAVHLSGRPVDLEKIYALKLKYGFYLIEDAAHALGAVYKGHKIGDCFYSDITVFSFHPVKIITTAEGGMCLTNNEDLYRKMRLFSSHGIEKDSMYMTDQSRPNYYYEMQYLGFNYRMSDVHAALGISQLSKVDDFLARRREFAKDWEELLSADKNLTLPVADTENSISSWHLYQVGIPFGKRDYVYNTLRHRGICVQVHYLPIYKHPYYQSIKNYPTLPGAEYFFERTLSLPLYPKLKRLDLQMCAATLLGLIDEKKI</sequence>
<dbReference type="InterPro" id="IPR015421">
    <property type="entry name" value="PyrdxlP-dep_Trfase_major"/>
</dbReference>
<feature type="active site" description="Proton acceptor" evidence="3">
    <location>
        <position position="188"/>
    </location>
</feature>
<comment type="similarity">
    <text evidence="2 5">Belongs to the DegT/DnrJ/EryC1 family.</text>
</comment>
<dbReference type="Gene3D" id="3.90.1150.10">
    <property type="entry name" value="Aspartate Aminotransferase, domain 1"/>
    <property type="match status" value="1"/>
</dbReference>
<dbReference type="InterPro" id="IPR015422">
    <property type="entry name" value="PyrdxlP-dep_Trfase_small"/>
</dbReference>
<evidence type="ECO:0000256" key="2">
    <source>
        <dbReference type="ARBA" id="ARBA00037999"/>
    </source>
</evidence>
<dbReference type="InterPro" id="IPR020026">
    <property type="entry name" value="PseC"/>
</dbReference>
<organism evidence="6 7">
    <name type="scientific">Succinivibrio dextrinosolvens</name>
    <dbReference type="NCBI Taxonomy" id="83771"/>
    <lineage>
        <taxon>Bacteria</taxon>
        <taxon>Pseudomonadati</taxon>
        <taxon>Pseudomonadota</taxon>
        <taxon>Gammaproteobacteria</taxon>
        <taxon>Aeromonadales</taxon>
        <taxon>Succinivibrionaceae</taxon>
        <taxon>Succinivibrio</taxon>
    </lineage>
</organism>
<dbReference type="SUPFAM" id="SSF53383">
    <property type="entry name" value="PLP-dependent transferases"/>
    <property type="match status" value="1"/>
</dbReference>
<dbReference type="Proteomes" id="UP000243374">
    <property type="component" value="Unassembled WGS sequence"/>
</dbReference>
<dbReference type="Pfam" id="PF01041">
    <property type="entry name" value="DegT_DnrJ_EryC1"/>
    <property type="match status" value="1"/>
</dbReference>
<evidence type="ECO:0000313" key="6">
    <source>
        <dbReference type="EMBL" id="SFJ97688.1"/>
    </source>
</evidence>
<dbReference type="GO" id="GO:0030170">
    <property type="term" value="F:pyridoxal phosphate binding"/>
    <property type="evidence" value="ECO:0007669"/>
    <property type="project" value="TreeGrafter"/>
</dbReference>
<dbReference type="GO" id="GO:0000271">
    <property type="term" value="P:polysaccharide biosynthetic process"/>
    <property type="evidence" value="ECO:0007669"/>
    <property type="project" value="TreeGrafter"/>
</dbReference>
<dbReference type="InterPro" id="IPR000653">
    <property type="entry name" value="DegT/StrS_aminotransferase"/>
</dbReference>
<evidence type="ECO:0000256" key="4">
    <source>
        <dbReference type="PIRSR" id="PIRSR000390-2"/>
    </source>
</evidence>
<dbReference type="RefSeq" id="WP_074839927.1">
    <property type="nucleotide sequence ID" value="NZ_CP047056.1"/>
</dbReference>
<dbReference type="GO" id="GO:0008483">
    <property type="term" value="F:transaminase activity"/>
    <property type="evidence" value="ECO:0007669"/>
    <property type="project" value="TreeGrafter"/>
</dbReference>
<name>A0A662Z818_9GAMM</name>
<dbReference type="PANTHER" id="PTHR30244">
    <property type="entry name" value="TRANSAMINASE"/>
    <property type="match status" value="1"/>
</dbReference>
<reference evidence="6 7" key="1">
    <citation type="submission" date="2016-10" db="EMBL/GenBank/DDBJ databases">
        <authorList>
            <person name="Varghese N."/>
            <person name="Submissions S."/>
        </authorList>
    </citation>
    <scope>NUCLEOTIDE SEQUENCE [LARGE SCALE GENOMIC DNA]</scope>
    <source>
        <strain evidence="6 7">22B</strain>
    </source>
</reference>
<dbReference type="EMBL" id="FOSF01000011">
    <property type="protein sequence ID" value="SFJ97688.1"/>
    <property type="molecule type" value="Genomic_DNA"/>
</dbReference>
<evidence type="ECO:0000313" key="7">
    <source>
        <dbReference type="Proteomes" id="UP000243374"/>
    </source>
</evidence>
<keyword evidence="1 4" id="KW-0663">Pyridoxal phosphate</keyword>
<gene>
    <name evidence="6" type="ORF">SAMN04487865_101127</name>
</gene>
<evidence type="ECO:0000256" key="3">
    <source>
        <dbReference type="PIRSR" id="PIRSR000390-1"/>
    </source>
</evidence>